<dbReference type="AlphaFoldDB" id="A0A382SQN1"/>
<feature type="domain" description="Formyl transferase C-terminal" evidence="6">
    <location>
        <begin position="112"/>
        <end position="209"/>
    </location>
</feature>
<comment type="similarity">
    <text evidence="1">Belongs to the Fmt family.</text>
</comment>
<evidence type="ECO:0000256" key="2">
    <source>
        <dbReference type="ARBA" id="ARBA00012261"/>
    </source>
</evidence>
<dbReference type="CDD" id="cd08646">
    <property type="entry name" value="FMT_core_Met-tRNA-FMT_N"/>
    <property type="match status" value="1"/>
</dbReference>
<proteinExistence type="inferred from homology"/>
<dbReference type="InterPro" id="IPR041711">
    <property type="entry name" value="Met-tRNA-FMT_N"/>
</dbReference>
<sequence length="218" mass="23937">PKEILEIPTMGSVNIHTSLLPAYRGAAPIQHALLNGDKETGITTFLIEPKVDTGSIILQDKIKISDDDNCGSLTVTMAKQGAKLILKTLNLLENGEVEPKLQDNDLATVAPKISKEMCKIDWSDSMENIHNKVRALSPSPGAFTILMGKRLKIFQTILINQKSTFSPGHISLLEKNKMAISCFDGQLELMEVHLEGKRKMDMADCLRGFHVTLGDPMG</sequence>
<evidence type="ECO:0000259" key="6">
    <source>
        <dbReference type="Pfam" id="PF02911"/>
    </source>
</evidence>
<dbReference type="InterPro" id="IPR036477">
    <property type="entry name" value="Formyl_transf_N_sf"/>
</dbReference>
<dbReference type="InterPro" id="IPR011034">
    <property type="entry name" value="Formyl_transferase-like_C_sf"/>
</dbReference>
<evidence type="ECO:0000259" key="5">
    <source>
        <dbReference type="Pfam" id="PF00551"/>
    </source>
</evidence>
<dbReference type="EC" id="2.1.2.9" evidence="2"/>
<evidence type="ECO:0000256" key="3">
    <source>
        <dbReference type="ARBA" id="ARBA00022679"/>
    </source>
</evidence>
<dbReference type="InterPro" id="IPR044135">
    <property type="entry name" value="Met-tRNA-FMT_C"/>
</dbReference>
<dbReference type="GO" id="GO:0005829">
    <property type="term" value="C:cytosol"/>
    <property type="evidence" value="ECO:0007669"/>
    <property type="project" value="TreeGrafter"/>
</dbReference>
<organism evidence="7">
    <name type="scientific">marine metagenome</name>
    <dbReference type="NCBI Taxonomy" id="408172"/>
    <lineage>
        <taxon>unclassified sequences</taxon>
        <taxon>metagenomes</taxon>
        <taxon>ecological metagenomes</taxon>
    </lineage>
</organism>
<feature type="non-terminal residue" evidence="7">
    <location>
        <position position="1"/>
    </location>
</feature>
<feature type="domain" description="Formyl transferase N-terminal" evidence="5">
    <location>
        <begin position="1"/>
        <end position="88"/>
    </location>
</feature>
<dbReference type="GO" id="GO:0004479">
    <property type="term" value="F:methionyl-tRNA formyltransferase activity"/>
    <property type="evidence" value="ECO:0007669"/>
    <property type="project" value="UniProtKB-EC"/>
</dbReference>
<dbReference type="SUPFAM" id="SSF53328">
    <property type="entry name" value="Formyltransferase"/>
    <property type="match status" value="1"/>
</dbReference>
<dbReference type="PANTHER" id="PTHR11138:SF5">
    <property type="entry name" value="METHIONYL-TRNA FORMYLTRANSFERASE, MITOCHONDRIAL"/>
    <property type="match status" value="1"/>
</dbReference>
<gene>
    <name evidence="7" type="ORF">METZ01_LOCUS364649</name>
</gene>
<keyword evidence="4" id="KW-0648">Protein biosynthesis</keyword>
<dbReference type="CDD" id="cd08704">
    <property type="entry name" value="Met_tRNA_FMT_C"/>
    <property type="match status" value="1"/>
</dbReference>
<reference evidence="7" key="1">
    <citation type="submission" date="2018-05" db="EMBL/GenBank/DDBJ databases">
        <authorList>
            <person name="Lanie J.A."/>
            <person name="Ng W.-L."/>
            <person name="Kazmierczak K.M."/>
            <person name="Andrzejewski T.M."/>
            <person name="Davidsen T.M."/>
            <person name="Wayne K.J."/>
            <person name="Tettelin H."/>
            <person name="Glass J.I."/>
            <person name="Rusch D."/>
            <person name="Podicherti R."/>
            <person name="Tsui H.-C.T."/>
            <person name="Winkler M.E."/>
        </authorList>
    </citation>
    <scope>NUCLEOTIDE SEQUENCE</scope>
</reference>
<dbReference type="SUPFAM" id="SSF50486">
    <property type="entry name" value="FMT C-terminal domain-like"/>
    <property type="match status" value="1"/>
</dbReference>
<evidence type="ECO:0000256" key="1">
    <source>
        <dbReference type="ARBA" id="ARBA00010699"/>
    </source>
</evidence>
<evidence type="ECO:0000256" key="4">
    <source>
        <dbReference type="ARBA" id="ARBA00022917"/>
    </source>
</evidence>
<dbReference type="InterPro" id="IPR005793">
    <property type="entry name" value="Formyl_trans_C"/>
</dbReference>
<dbReference type="Pfam" id="PF00551">
    <property type="entry name" value="Formyl_trans_N"/>
    <property type="match status" value="1"/>
</dbReference>
<dbReference type="EMBL" id="UINC01130620">
    <property type="protein sequence ID" value="SVD11795.1"/>
    <property type="molecule type" value="Genomic_DNA"/>
</dbReference>
<accession>A0A382SQN1</accession>
<dbReference type="Pfam" id="PF02911">
    <property type="entry name" value="Formyl_trans_C"/>
    <property type="match status" value="1"/>
</dbReference>
<protein>
    <recommendedName>
        <fullName evidence="2">methionyl-tRNA formyltransferase</fullName>
        <ecNumber evidence="2">2.1.2.9</ecNumber>
    </recommendedName>
</protein>
<evidence type="ECO:0000313" key="7">
    <source>
        <dbReference type="EMBL" id="SVD11795.1"/>
    </source>
</evidence>
<dbReference type="PANTHER" id="PTHR11138">
    <property type="entry name" value="METHIONYL-TRNA FORMYLTRANSFERASE"/>
    <property type="match status" value="1"/>
</dbReference>
<dbReference type="Gene3D" id="3.40.50.12230">
    <property type="match status" value="1"/>
</dbReference>
<dbReference type="InterPro" id="IPR002376">
    <property type="entry name" value="Formyl_transf_N"/>
</dbReference>
<keyword evidence="3" id="KW-0808">Transferase</keyword>
<name>A0A382SQN1_9ZZZZ</name>